<dbReference type="AlphaFoldDB" id="A0A645AGB5"/>
<name>A0A645AGB5_9ZZZZ</name>
<accession>A0A645AGB5</accession>
<organism evidence="1">
    <name type="scientific">bioreactor metagenome</name>
    <dbReference type="NCBI Taxonomy" id="1076179"/>
    <lineage>
        <taxon>unclassified sequences</taxon>
        <taxon>metagenomes</taxon>
        <taxon>ecological metagenomes</taxon>
    </lineage>
</organism>
<protein>
    <submittedName>
        <fullName evidence="1">Uncharacterized protein</fullName>
    </submittedName>
</protein>
<sequence>MFKIEEELRFSLASENNMSGENGDSSPCSVIGNLKSITSTAEAGTVGFVLLESDAIELIIPIIRKPPMRIASNEPMNEPAMILRKFFITH</sequence>
<gene>
    <name evidence="1" type="ORF">SDC9_98810</name>
</gene>
<dbReference type="EMBL" id="VSSQ01013692">
    <property type="protein sequence ID" value="MPM52057.1"/>
    <property type="molecule type" value="Genomic_DNA"/>
</dbReference>
<reference evidence="1" key="1">
    <citation type="submission" date="2019-08" db="EMBL/GenBank/DDBJ databases">
        <authorList>
            <person name="Kucharzyk K."/>
            <person name="Murdoch R.W."/>
            <person name="Higgins S."/>
            <person name="Loffler F."/>
        </authorList>
    </citation>
    <scope>NUCLEOTIDE SEQUENCE</scope>
</reference>
<comment type="caution">
    <text evidence="1">The sequence shown here is derived from an EMBL/GenBank/DDBJ whole genome shotgun (WGS) entry which is preliminary data.</text>
</comment>
<evidence type="ECO:0000313" key="1">
    <source>
        <dbReference type="EMBL" id="MPM52057.1"/>
    </source>
</evidence>
<proteinExistence type="predicted"/>